<dbReference type="InterPro" id="IPR002641">
    <property type="entry name" value="PNPLA_dom"/>
</dbReference>
<feature type="active site" description="Nucleophile" evidence="5">
    <location>
        <position position="309"/>
    </location>
</feature>
<feature type="compositionally biased region" description="Basic and acidic residues" evidence="7">
    <location>
        <begin position="780"/>
        <end position="790"/>
    </location>
</feature>
<dbReference type="PANTHER" id="PTHR14226:SF66">
    <property type="entry name" value="TRIACYLGLYCEROL LIPASE PTL2"/>
    <property type="match status" value="1"/>
</dbReference>
<dbReference type="EC" id="3.1.1.-" evidence="6"/>
<dbReference type="Pfam" id="PF01734">
    <property type="entry name" value="Patatin"/>
    <property type="match status" value="1"/>
</dbReference>
<keyword evidence="3 5" id="KW-0442">Lipid degradation</keyword>
<comment type="caution">
    <text evidence="9">The sequence shown here is derived from an EMBL/GenBank/DDBJ whole genome shotgun (WGS) entry which is preliminary data.</text>
</comment>
<comment type="function">
    <text evidence="6">Lipid hydrolase.</text>
</comment>
<evidence type="ECO:0000256" key="7">
    <source>
        <dbReference type="SAM" id="MobiDB-lite"/>
    </source>
</evidence>
<feature type="active site" description="Proton acceptor" evidence="5">
    <location>
        <position position="454"/>
    </location>
</feature>
<evidence type="ECO:0000256" key="3">
    <source>
        <dbReference type="ARBA" id="ARBA00022963"/>
    </source>
</evidence>
<dbReference type="PROSITE" id="PS51635">
    <property type="entry name" value="PNPLA"/>
    <property type="match status" value="1"/>
</dbReference>
<dbReference type="CDD" id="cd07232">
    <property type="entry name" value="Pat_PLPL"/>
    <property type="match status" value="1"/>
</dbReference>
<feature type="transmembrane region" description="Helical" evidence="6">
    <location>
        <begin position="94"/>
        <end position="121"/>
    </location>
</feature>
<evidence type="ECO:0000313" key="9">
    <source>
        <dbReference type="EMBL" id="KAF5320867.1"/>
    </source>
</evidence>
<organism evidence="9 10">
    <name type="scientific">Psilocybe cf. subviscida</name>
    <dbReference type="NCBI Taxonomy" id="2480587"/>
    <lineage>
        <taxon>Eukaryota</taxon>
        <taxon>Fungi</taxon>
        <taxon>Dikarya</taxon>
        <taxon>Basidiomycota</taxon>
        <taxon>Agaricomycotina</taxon>
        <taxon>Agaricomycetes</taxon>
        <taxon>Agaricomycetidae</taxon>
        <taxon>Agaricales</taxon>
        <taxon>Agaricineae</taxon>
        <taxon>Strophariaceae</taxon>
        <taxon>Psilocybe</taxon>
    </lineage>
</organism>
<dbReference type="GO" id="GO:0004806">
    <property type="term" value="F:triacylglycerol lipase activity"/>
    <property type="evidence" value="ECO:0007669"/>
    <property type="project" value="InterPro"/>
</dbReference>
<accession>A0A8H5BCQ6</accession>
<feature type="compositionally biased region" description="Low complexity" evidence="7">
    <location>
        <begin position="735"/>
        <end position="753"/>
    </location>
</feature>
<dbReference type="Proteomes" id="UP000567179">
    <property type="component" value="Unassembled WGS sequence"/>
</dbReference>
<dbReference type="InterPro" id="IPR050301">
    <property type="entry name" value="NTE"/>
</dbReference>
<proteinExistence type="inferred from homology"/>
<name>A0A8H5BCQ6_9AGAR</name>
<dbReference type="Gene3D" id="3.40.1090.10">
    <property type="entry name" value="Cytosolic phospholipase A2 catalytic domain"/>
    <property type="match status" value="2"/>
</dbReference>
<dbReference type="Pfam" id="PF11815">
    <property type="entry name" value="DUF3336"/>
    <property type="match status" value="1"/>
</dbReference>
<evidence type="ECO:0000256" key="5">
    <source>
        <dbReference type="PROSITE-ProRule" id="PRU01161"/>
    </source>
</evidence>
<keyword evidence="4 5" id="KW-0443">Lipid metabolism</keyword>
<dbReference type="SUPFAM" id="SSF52151">
    <property type="entry name" value="FabD/lysophospholipase-like"/>
    <property type="match status" value="1"/>
</dbReference>
<comment type="subcellular location">
    <subcellularLocation>
        <location evidence="6">Membrane</location>
        <topology evidence="6">Single-pass membrane protein</topology>
    </subcellularLocation>
</comment>
<gene>
    <name evidence="9" type="ORF">D9619_000905</name>
</gene>
<evidence type="ECO:0000256" key="6">
    <source>
        <dbReference type="RuleBase" id="RU362055"/>
    </source>
</evidence>
<keyword evidence="6" id="KW-0812">Transmembrane</keyword>
<keyword evidence="2 5" id="KW-0378">Hydrolase</keyword>
<dbReference type="PANTHER" id="PTHR14226">
    <property type="entry name" value="NEUROPATHY TARGET ESTERASE/SWISS CHEESE D.MELANOGASTER"/>
    <property type="match status" value="1"/>
</dbReference>
<evidence type="ECO:0000256" key="4">
    <source>
        <dbReference type="ARBA" id="ARBA00023098"/>
    </source>
</evidence>
<dbReference type="OrthoDB" id="15478at2759"/>
<evidence type="ECO:0000259" key="8">
    <source>
        <dbReference type="PROSITE" id="PS51635"/>
    </source>
</evidence>
<protein>
    <recommendedName>
        <fullName evidence="6">Patatin-like phospholipase domain-containing protein</fullName>
        <ecNumber evidence="6">3.1.1.-</ecNumber>
    </recommendedName>
</protein>
<comment type="similarity">
    <text evidence="1 6">Belongs to the PLPL family.</text>
</comment>
<sequence>MPARSQDQKQEVMTEQLLAEEFVDESHIEAFVHALKLDESYFDHQGDASPQIPGTPVSGHTRIRKVSALSDFAPVNLKVKRRSRKKKHDKRNDYLFLLLRWPLLFFIFLFIAAEFGLYVIIRQLVNTKEWITAWRGKKGQLRKNLRNAKTYGEWKKAAVVLDEFLGFQEWKKADEDPFYDWMLVRKVKRSLKGLREKGDIHGLMGVLETCIRSNFAALESSRLYSETFLGTKDLIEAYFDELEKSLQIIRETPALSIEEKKRFFKSANTNLGISALCLSGGASFGYYHCGVVKAFLDAGLLPRVITGTSAGGLIAALTCTRTDEELKALLVPDLANRITACEEPFKIWGERVLKTGARFDSEQWPRKCTFFTRGSMTFKEAYLRTGRILNISVIPADRHSPTKLLNYMTAPDTVIWSALLASAAVPGILNPVVLMQKLRDGSLVPWSWGSRFKDGSLRVDIPVQALNLFFNGKSFIHHTNFTHPVVSQVNPHVHLFFFAPRGSAGKPVAHRKGKAGWRGNFLLSAAEQWLKHELTKNFKVIRDLELLPQLLGQDWSSVFLQRFDGAVTIWPRTRLWDWVRILTDPDPPELERMIHVGQIVTWPKLHMIENRSRIEKQILLGRQAVHKAYKSKARIQNSQDPRHMVAQKLISPSGSLPVPIKYTFSPSAQSGSDRPLSVDTDAEAAYARGSRFFKRRNTSKQASPSRITEDKEMRSSWRGMSASDQDREHGNDEVLSAPSSPKSIPSSPSASILSRLHGNSLSRLSLPFSIDHPFSPRPDSSSEHKHEHTWSSESSSEDDYPLD</sequence>
<feature type="region of interest" description="Disordered" evidence="7">
    <location>
        <begin position="692"/>
        <end position="753"/>
    </location>
</feature>
<dbReference type="AlphaFoldDB" id="A0A8H5BCQ6"/>
<dbReference type="EMBL" id="JAACJJ010000028">
    <property type="protein sequence ID" value="KAF5320867.1"/>
    <property type="molecule type" value="Genomic_DNA"/>
</dbReference>
<dbReference type="InterPro" id="IPR021771">
    <property type="entry name" value="Triacylglycerol_lipase_N"/>
</dbReference>
<feature type="domain" description="PNPLA" evidence="8">
    <location>
        <begin position="276"/>
        <end position="467"/>
    </location>
</feature>
<comment type="caution">
    <text evidence="5">Lacks conserved residue(s) required for the propagation of feature annotation.</text>
</comment>
<dbReference type="GO" id="GO:0006641">
    <property type="term" value="P:triglyceride metabolic process"/>
    <property type="evidence" value="ECO:0007669"/>
    <property type="project" value="UniProtKB-ARBA"/>
</dbReference>
<dbReference type="GO" id="GO:0016020">
    <property type="term" value="C:membrane"/>
    <property type="evidence" value="ECO:0007669"/>
    <property type="project" value="UniProtKB-SubCell"/>
</dbReference>
<keyword evidence="6" id="KW-1133">Transmembrane helix</keyword>
<dbReference type="GO" id="GO:0016042">
    <property type="term" value="P:lipid catabolic process"/>
    <property type="evidence" value="ECO:0007669"/>
    <property type="project" value="UniProtKB-UniRule"/>
</dbReference>
<feature type="short sequence motif" description="GXSXG" evidence="5">
    <location>
        <begin position="307"/>
        <end position="311"/>
    </location>
</feature>
<evidence type="ECO:0000256" key="1">
    <source>
        <dbReference type="ARBA" id="ARBA00006104"/>
    </source>
</evidence>
<keyword evidence="6" id="KW-0472">Membrane</keyword>
<evidence type="ECO:0000313" key="10">
    <source>
        <dbReference type="Proteomes" id="UP000567179"/>
    </source>
</evidence>
<reference evidence="9 10" key="1">
    <citation type="journal article" date="2020" name="ISME J.">
        <title>Uncovering the hidden diversity of litter-decomposition mechanisms in mushroom-forming fungi.</title>
        <authorList>
            <person name="Floudas D."/>
            <person name="Bentzer J."/>
            <person name="Ahren D."/>
            <person name="Johansson T."/>
            <person name="Persson P."/>
            <person name="Tunlid A."/>
        </authorList>
    </citation>
    <scope>NUCLEOTIDE SEQUENCE [LARGE SCALE GENOMIC DNA]</scope>
    <source>
        <strain evidence="9 10">CBS 101986</strain>
    </source>
</reference>
<keyword evidence="10" id="KW-1185">Reference proteome</keyword>
<evidence type="ECO:0000256" key="2">
    <source>
        <dbReference type="ARBA" id="ARBA00022801"/>
    </source>
</evidence>
<feature type="region of interest" description="Disordered" evidence="7">
    <location>
        <begin position="765"/>
        <end position="803"/>
    </location>
</feature>
<dbReference type="InterPro" id="IPR016035">
    <property type="entry name" value="Acyl_Trfase/lysoPLipase"/>
</dbReference>